<feature type="region of interest" description="Disordered" evidence="1">
    <location>
        <begin position="602"/>
        <end position="629"/>
    </location>
</feature>
<dbReference type="Pfam" id="PF17667">
    <property type="entry name" value="Pkinase_fungal"/>
    <property type="match status" value="1"/>
</dbReference>
<protein>
    <submittedName>
        <fullName evidence="3">Other/FunK1 protein kinase</fullName>
    </submittedName>
</protein>
<keyword evidence="4" id="KW-1185">Reference proteome</keyword>
<dbReference type="GeneID" id="6016781"/>
<dbReference type="KEGG" id="cci:CC1G_02612"/>
<feature type="region of interest" description="Disordered" evidence="1">
    <location>
        <begin position="765"/>
        <end position="831"/>
    </location>
</feature>
<gene>
    <name evidence="3" type="ORF">CC1G_02612</name>
</gene>
<feature type="compositionally biased region" description="Basic and acidic residues" evidence="1">
    <location>
        <begin position="611"/>
        <end position="624"/>
    </location>
</feature>
<dbReference type="SUPFAM" id="SSF56112">
    <property type="entry name" value="Protein kinase-like (PK-like)"/>
    <property type="match status" value="1"/>
</dbReference>
<dbReference type="PANTHER" id="PTHR38248">
    <property type="entry name" value="FUNK1 6"/>
    <property type="match status" value="1"/>
</dbReference>
<organism evidence="3 4">
    <name type="scientific">Coprinopsis cinerea (strain Okayama-7 / 130 / ATCC MYA-4618 / FGSC 9003)</name>
    <name type="common">Inky cap fungus</name>
    <name type="synonym">Hormographiella aspergillata</name>
    <dbReference type="NCBI Taxonomy" id="240176"/>
    <lineage>
        <taxon>Eukaryota</taxon>
        <taxon>Fungi</taxon>
        <taxon>Dikarya</taxon>
        <taxon>Basidiomycota</taxon>
        <taxon>Agaricomycotina</taxon>
        <taxon>Agaricomycetes</taxon>
        <taxon>Agaricomycetidae</taxon>
        <taxon>Agaricales</taxon>
        <taxon>Agaricineae</taxon>
        <taxon>Psathyrellaceae</taxon>
        <taxon>Coprinopsis</taxon>
    </lineage>
</organism>
<dbReference type="AlphaFoldDB" id="A8PBC4"/>
<dbReference type="HOGENOM" id="CLU_011584_0_0_1"/>
<comment type="caution">
    <text evidence="3">The sequence shown here is derived from an EMBL/GenBank/DDBJ whole genome shotgun (WGS) entry which is preliminary data.</text>
</comment>
<dbReference type="RefSeq" id="XP_001840149.2">
    <property type="nucleotide sequence ID" value="XM_001840097.2"/>
</dbReference>
<feature type="domain" description="Fungal-type protein kinase" evidence="2">
    <location>
        <begin position="225"/>
        <end position="653"/>
    </location>
</feature>
<keyword evidence="3" id="KW-0808">Transferase</keyword>
<evidence type="ECO:0000256" key="1">
    <source>
        <dbReference type="SAM" id="MobiDB-lite"/>
    </source>
</evidence>
<dbReference type="InterPro" id="IPR011009">
    <property type="entry name" value="Kinase-like_dom_sf"/>
</dbReference>
<dbReference type="OrthoDB" id="3271139at2759"/>
<sequence>MAECFPTLATVFLALQRQGNGGNEPKNRYLFTNPQSARESVPNTTNSRTTATDLYSVSAESQTGESYDASAGIIGFQIDTFCEYYLPPIREGWQVFDQVIATLIETGTLVPLSDKDFPGRPNYQFKDLERSRSSYDLRLNEGTPQGHTAALDEKTHLTAIGRVFNAVRDILQKDAGVSVNEYSMAVCPGTHLEAGTHDVSFRIEAYITNIGVADGKWQTLNGRLDSTNITIPLECNIDDDKDKDLNWLKLVATANHIMNVDARRMFMYGITIEGHHVSLWYFSRSHTVKAESFSLIERPDILVKIFISLACATNEELGFDPHITLLSEQKYLYELPPNSADRPEPMFFMTTDTVHEKPSLRISGRCTRVWKVVEVISKDKLEQKPGTSEMVLKDTWADEDVDTEDKIQAKLFQDIETFSKTKKWKSHPLLAGLRKFHKSEMKSFGDALQDFRNYFSCILHAHAKGPTKSVVAEARSSQDTPSKRRCFYVFEHVCVQVSHLPTLGDALDVIRQAYFALLLKFCAGWIHRDISDGNVLAFKQPDGSWQVKLSDLEYAKRFPPKDSCEASSEPKVGTPHFMAHEIQLSRSLFRRRLIERIILAPQSDSDSDSESESKEDTQETKATENNELMPIDTPVTHNYEHDLESIWWLVLWLITMRVDHEPSYTAADDIFTGTVPPSAERITAFIGGLPRELKESLHPDLQSLFHPLESFRQRLVAGYEDRHPDNLYHPQHYSPECAAFAAFWKEIKRGGDQWRKVELKSPSWMAPRPPTTFTTGHMSNDSSNSSERSKSGLMKRKSIHQQMIDEAHGSGFFVDDEDVTEEQPFKKSRRH</sequence>
<keyword evidence="3" id="KW-0418">Kinase</keyword>
<dbReference type="PANTHER" id="PTHR38248:SF2">
    <property type="entry name" value="FUNK1 11"/>
    <property type="match status" value="1"/>
</dbReference>
<evidence type="ECO:0000259" key="2">
    <source>
        <dbReference type="Pfam" id="PF17667"/>
    </source>
</evidence>
<dbReference type="eggNOG" id="ENOG502QX9C">
    <property type="taxonomic scope" value="Eukaryota"/>
</dbReference>
<reference evidence="3 4" key="1">
    <citation type="journal article" date="2010" name="Proc. Natl. Acad. Sci. U.S.A.">
        <title>Insights into evolution of multicellular fungi from the assembled chromosomes of the mushroom Coprinopsis cinerea (Coprinus cinereus).</title>
        <authorList>
            <person name="Stajich J.E."/>
            <person name="Wilke S.K."/>
            <person name="Ahren D."/>
            <person name="Au C.H."/>
            <person name="Birren B.W."/>
            <person name="Borodovsky M."/>
            <person name="Burns C."/>
            <person name="Canback B."/>
            <person name="Casselton L.A."/>
            <person name="Cheng C.K."/>
            <person name="Deng J."/>
            <person name="Dietrich F.S."/>
            <person name="Fargo D.C."/>
            <person name="Farman M.L."/>
            <person name="Gathman A.C."/>
            <person name="Goldberg J."/>
            <person name="Guigo R."/>
            <person name="Hoegger P.J."/>
            <person name="Hooker J.B."/>
            <person name="Huggins A."/>
            <person name="James T.Y."/>
            <person name="Kamada T."/>
            <person name="Kilaru S."/>
            <person name="Kodira C."/>
            <person name="Kues U."/>
            <person name="Kupfer D."/>
            <person name="Kwan H.S."/>
            <person name="Lomsadze A."/>
            <person name="Li W."/>
            <person name="Lilly W.W."/>
            <person name="Ma L.J."/>
            <person name="Mackey A.J."/>
            <person name="Manning G."/>
            <person name="Martin F."/>
            <person name="Muraguchi H."/>
            <person name="Natvig D.O."/>
            <person name="Palmerini H."/>
            <person name="Ramesh M.A."/>
            <person name="Rehmeyer C.J."/>
            <person name="Roe B.A."/>
            <person name="Shenoy N."/>
            <person name="Stanke M."/>
            <person name="Ter-Hovhannisyan V."/>
            <person name="Tunlid A."/>
            <person name="Velagapudi R."/>
            <person name="Vision T.J."/>
            <person name="Zeng Q."/>
            <person name="Zolan M.E."/>
            <person name="Pukkila P.J."/>
        </authorList>
    </citation>
    <scope>NUCLEOTIDE SEQUENCE [LARGE SCALE GENOMIC DNA]</scope>
    <source>
        <strain evidence="4">Okayama-7 / 130 / ATCC MYA-4618 / FGSC 9003</strain>
    </source>
</reference>
<dbReference type="EMBL" id="AACS02000004">
    <property type="protein sequence ID" value="EAU81596.2"/>
    <property type="molecule type" value="Genomic_DNA"/>
</dbReference>
<dbReference type="InParanoid" id="A8PBC4"/>
<name>A8PBC4_COPC7</name>
<dbReference type="VEuPathDB" id="FungiDB:CC1G_02612"/>
<dbReference type="InterPro" id="IPR040976">
    <property type="entry name" value="Pkinase_fungal"/>
</dbReference>
<evidence type="ECO:0000313" key="4">
    <source>
        <dbReference type="Proteomes" id="UP000001861"/>
    </source>
</evidence>
<evidence type="ECO:0000313" key="3">
    <source>
        <dbReference type="EMBL" id="EAU81596.2"/>
    </source>
</evidence>
<proteinExistence type="predicted"/>
<dbReference type="GO" id="GO:0016301">
    <property type="term" value="F:kinase activity"/>
    <property type="evidence" value="ECO:0007669"/>
    <property type="project" value="UniProtKB-KW"/>
</dbReference>
<dbReference type="Proteomes" id="UP000001861">
    <property type="component" value="Unassembled WGS sequence"/>
</dbReference>
<accession>A8PBC4</accession>
<dbReference type="Gene3D" id="1.10.510.10">
    <property type="entry name" value="Transferase(Phosphotransferase) domain 1"/>
    <property type="match status" value="1"/>
</dbReference>